<proteinExistence type="predicted"/>
<comment type="caution">
    <text evidence="2">The sequence shown here is derived from an EMBL/GenBank/DDBJ whole genome shotgun (WGS) entry which is preliminary data.</text>
</comment>
<keyword evidence="3" id="KW-1185">Reference proteome</keyword>
<name>A0A2P4Y7S2_9STRA</name>
<gene>
    <name evidence="2" type="ORF">PHPALM_9266</name>
</gene>
<evidence type="ECO:0000313" key="3">
    <source>
        <dbReference type="Proteomes" id="UP000237271"/>
    </source>
</evidence>
<evidence type="ECO:0000256" key="1">
    <source>
        <dbReference type="SAM" id="MobiDB-lite"/>
    </source>
</evidence>
<dbReference type="OrthoDB" id="20839at2759"/>
<dbReference type="EMBL" id="NCKW01004990">
    <property type="protein sequence ID" value="POM73850.1"/>
    <property type="molecule type" value="Genomic_DNA"/>
</dbReference>
<sequence>MKSNETVFASLTKKVEEEYALKEYRQQELKEIEWRNYERMYQELQTAKRQFDDSDEDSDAEEDDQLPGSGTKAESGKDEDSDIEDISFGGMFVNKLKQEGNEVVENKIGGKDVFYDVVHIVGGFKEKRLPAKYIRKYNQSSDE</sequence>
<dbReference type="Proteomes" id="UP000237271">
    <property type="component" value="Unassembled WGS sequence"/>
</dbReference>
<accession>A0A2P4Y7S2</accession>
<feature type="region of interest" description="Disordered" evidence="1">
    <location>
        <begin position="46"/>
        <end position="84"/>
    </location>
</feature>
<organism evidence="2 3">
    <name type="scientific">Phytophthora palmivora</name>
    <dbReference type="NCBI Taxonomy" id="4796"/>
    <lineage>
        <taxon>Eukaryota</taxon>
        <taxon>Sar</taxon>
        <taxon>Stramenopiles</taxon>
        <taxon>Oomycota</taxon>
        <taxon>Peronosporomycetes</taxon>
        <taxon>Peronosporales</taxon>
        <taxon>Peronosporaceae</taxon>
        <taxon>Phytophthora</taxon>
    </lineage>
</organism>
<reference evidence="2 3" key="1">
    <citation type="journal article" date="2017" name="Genome Biol. Evol.">
        <title>Phytophthora megakarya and P. palmivora, closely related causal agents of cacao black pod rot, underwent increases in genome sizes and gene numbers by different mechanisms.</title>
        <authorList>
            <person name="Ali S.S."/>
            <person name="Shao J."/>
            <person name="Lary D.J."/>
            <person name="Kronmiller B."/>
            <person name="Shen D."/>
            <person name="Strem M.D."/>
            <person name="Amoako-Attah I."/>
            <person name="Akrofi A.Y."/>
            <person name="Begoude B.A."/>
            <person name="Ten Hoopen G.M."/>
            <person name="Coulibaly K."/>
            <person name="Kebe B.I."/>
            <person name="Melnick R.L."/>
            <person name="Guiltinan M.J."/>
            <person name="Tyler B.M."/>
            <person name="Meinhardt L.W."/>
            <person name="Bailey B.A."/>
        </authorList>
    </citation>
    <scope>NUCLEOTIDE SEQUENCE [LARGE SCALE GENOMIC DNA]</scope>
    <source>
        <strain evidence="3">sbr112.9</strain>
    </source>
</reference>
<dbReference type="AlphaFoldDB" id="A0A2P4Y7S2"/>
<evidence type="ECO:0000313" key="2">
    <source>
        <dbReference type="EMBL" id="POM73850.1"/>
    </source>
</evidence>
<feature type="compositionally biased region" description="Acidic residues" evidence="1">
    <location>
        <begin position="53"/>
        <end position="65"/>
    </location>
</feature>
<protein>
    <submittedName>
        <fullName evidence="2">Uncharacterized protein</fullName>
    </submittedName>
</protein>